<keyword evidence="2" id="KW-1185">Reference proteome</keyword>
<dbReference type="RefSeq" id="WP_378292377.1">
    <property type="nucleotide sequence ID" value="NZ_JBHULE010000019.1"/>
</dbReference>
<sequence length="258" mass="29395">MEYQEFFEIEVIHPYFSGISADLVLAADIETGKRFIKLGYVLKKTVNGIKVLAPFTRENNSFRDLGEEDNFTFYVYPTSEYTQEITDFSEVEKGNMIFFTNEGQQQNNSELIASQVAQEGFLCGYPALARIVITAAEIDLASLDQSITFRAIFGAKSIKWKYYFVSDTEDSGLSLESRNDQVSFNEIVVDENTTDQIINSIQLNFPNTQVKVFESKDLVPYSRKPIKNIKLLQNGDVLINHLPNPQKEKNGIQIIRIK</sequence>
<protein>
    <submittedName>
        <fullName evidence="1">Uncharacterized protein</fullName>
    </submittedName>
</protein>
<organism evidence="1 2">
    <name type="scientific">Aquimarina rubra</name>
    <dbReference type="NCBI Taxonomy" id="1920033"/>
    <lineage>
        <taxon>Bacteria</taxon>
        <taxon>Pseudomonadati</taxon>
        <taxon>Bacteroidota</taxon>
        <taxon>Flavobacteriia</taxon>
        <taxon>Flavobacteriales</taxon>
        <taxon>Flavobacteriaceae</taxon>
        <taxon>Aquimarina</taxon>
    </lineage>
</organism>
<gene>
    <name evidence="1" type="ORF">ACFSR1_10885</name>
</gene>
<dbReference type="EMBL" id="JBHULE010000019">
    <property type="protein sequence ID" value="MFD2563171.1"/>
    <property type="molecule type" value="Genomic_DNA"/>
</dbReference>
<comment type="caution">
    <text evidence="1">The sequence shown here is derived from an EMBL/GenBank/DDBJ whole genome shotgun (WGS) entry which is preliminary data.</text>
</comment>
<accession>A0ABW5LG35</accession>
<evidence type="ECO:0000313" key="1">
    <source>
        <dbReference type="EMBL" id="MFD2563171.1"/>
    </source>
</evidence>
<name>A0ABW5LG35_9FLAO</name>
<proteinExistence type="predicted"/>
<reference evidence="2" key="1">
    <citation type="journal article" date="2019" name="Int. J. Syst. Evol. Microbiol.">
        <title>The Global Catalogue of Microorganisms (GCM) 10K type strain sequencing project: providing services to taxonomists for standard genome sequencing and annotation.</title>
        <authorList>
            <consortium name="The Broad Institute Genomics Platform"/>
            <consortium name="The Broad Institute Genome Sequencing Center for Infectious Disease"/>
            <person name="Wu L."/>
            <person name="Ma J."/>
        </authorList>
    </citation>
    <scope>NUCLEOTIDE SEQUENCE [LARGE SCALE GENOMIC DNA]</scope>
    <source>
        <strain evidence="2">KCTC 52274</strain>
    </source>
</reference>
<evidence type="ECO:0000313" key="2">
    <source>
        <dbReference type="Proteomes" id="UP001597319"/>
    </source>
</evidence>
<dbReference type="Proteomes" id="UP001597319">
    <property type="component" value="Unassembled WGS sequence"/>
</dbReference>